<dbReference type="EMBL" id="GBBI01001913">
    <property type="protein sequence ID" value="JAC16799.1"/>
    <property type="molecule type" value="mRNA"/>
</dbReference>
<keyword evidence="2" id="KW-0548">Nucleotidyltransferase</keyword>
<proteinExistence type="evidence at transcript level"/>
<protein>
    <submittedName>
        <fullName evidence="2">Putative endonuclease-reverse transcriptase</fullName>
    </submittedName>
</protein>
<dbReference type="Gene3D" id="3.60.10.10">
    <property type="entry name" value="Endonuclease/exonuclease/phosphatase"/>
    <property type="match status" value="1"/>
</dbReference>
<dbReference type="InterPro" id="IPR005135">
    <property type="entry name" value="Endo/exonuclease/phosphatase"/>
</dbReference>
<keyword evidence="2" id="KW-0695">RNA-directed DNA polymerase</keyword>
<feature type="non-terminal residue" evidence="2">
    <location>
        <position position="1129"/>
    </location>
</feature>
<dbReference type="PANTHER" id="PTHR47027">
    <property type="entry name" value="REVERSE TRANSCRIPTASE DOMAIN-CONTAINING PROTEIN"/>
    <property type="match status" value="1"/>
</dbReference>
<dbReference type="GO" id="GO:0004519">
    <property type="term" value="F:endonuclease activity"/>
    <property type="evidence" value="ECO:0007669"/>
    <property type="project" value="UniProtKB-KW"/>
</dbReference>
<keyword evidence="2" id="KW-0255">Endonuclease</keyword>
<dbReference type="Pfam" id="PF14529">
    <property type="entry name" value="Exo_endo_phos_2"/>
    <property type="match status" value="1"/>
</dbReference>
<keyword evidence="2" id="KW-0378">Hydrolase</keyword>
<keyword evidence="2" id="KW-0540">Nuclease</keyword>
<evidence type="ECO:0000259" key="1">
    <source>
        <dbReference type="PROSITE" id="PS50878"/>
    </source>
</evidence>
<accession>A0A023F6E4</accession>
<name>A0A023F6E4_TRIIF</name>
<dbReference type="InterPro" id="IPR000477">
    <property type="entry name" value="RT_dom"/>
</dbReference>
<dbReference type="InterPro" id="IPR043502">
    <property type="entry name" value="DNA/RNA_pol_sf"/>
</dbReference>
<dbReference type="PANTHER" id="PTHR47027:SF30">
    <property type="entry name" value="THAP-TYPE DOMAIN-CONTAINING PROTEIN"/>
    <property type="match status" value="1"/>
</dbReference>
<feature type="domain" description="Reverse transcriptase" evidence="1">
    <location>
        <begin position="528"/>
        <end position="805"/>
    </location>
</feature>
<evidence type="ECO:0000313" key="2">
    <source>
        <dbReference type="EMBL" id="JAC16799.1"/>
    </source>
</evidence>
<dbReference type="PROSITE" id="PS50878">
    <property type="entry name" value="RT_POL"/>
    <property type="match status" value="1"/>
</dbReference>
<dbReference type="Pfam" id="PF00078">
    <property type="entry name" value="RVT_1"/>
    <property type="match status" value="1"/>
</dbReference>
<dbReference type="SUPFAM" id="SSF56672">
    <property type="entry name" value="DNA/RNA polymerases"/>
    <property type="match status" value="1"/>
</dbReference>
<keyword evidence="2" id="KW-0808">Transferase</keyword>
<reference evidence="2" key="1">
    <citation type="journal article" date="2014" name="PLoS Negl. Trop. Dis.">
        <title>An updated insight into the Sialotranscriptome of Triatoma infestans: developmental stage and geographic variations.</title>
        <authorList>
            <person name="Schwarz A."/>
            <person name="Medrano-Mercado N."/>
            <person name="Schaub G.A."/>
            <person name="Struchiner C.J."/>
            <person name="Bargues M.D."/>
            <person name="Levy M.Z."/>
            <person name="Ribeiro J.M."/>
        </authorList>
    </citation>
    <scope>NUCLEOTIDE SEQUENCE</scope>
    <source>
        <strain evidence="2">Chile</strain>
        <tissue evidence="2">Salivary glands</tissue>
    </source>
</reference>
<dbReference type="AlphaFoldDB" id="A0A023F6E4"/>
<dbReference type="SUPFAM" id="SSF56219">
    <property type="entry name" value="DNase I-like"/>
    <property type="match status" value="1"/>
</dbReference>
<sequence>QINSRQMSTKSVSTANTEVCQYLKFGFWNIQGFRCLFNLSNEDIEALLNLNVICLCETWLLDDNIVLPSFLSDYVYFVSKAQKFCIRGRPSGGLIILLKKHCFSDITVEVCRDYFICLHFYLGSIDFILGLVYWKPSLADNNIIEAFSDDLYNIMFSFSESQIIIGGDFNSRIGLLNCLEDELFENTCFMGIRNSQDRIVNKRGSLLVELMDKYGFFVCNGRSVADNLGKFTCLNVNGCSVVDLIWTNMSLCQFIDNFVVLNNSYFTDHNLCILTVLSTSSQIRQLNKSVPNYVSCLRRNSNTLEKFRALVNESSGLPEFFEDPNMNYDLFLEYMHKFMRASGILADKTLVSKSGSKGIDNKSWFNQECFIAKRNVKRQLVLCKKDGFCGNSLVKYCALKKEYRFTIKTAKKIFFDSLRVKLRDVKNPSEFWSTINKFRFRDCSRNQIPLDEWEKFYNSILPLKFVNEFKFFGPFDPILDVDITLDEVLASIKKSKLNKAVGLDFMPNECLKSLSSSWTEFLLNLFNQILHAESLPKSWSWIRMKLIYKKGDPLDPYNYRGIAIFSNVVKLFTGIIYNRLYSWVESNQLIPEEQMGFRKNRGCRDCVFTLSTVINTSLRFKRGKVHAVFVDYKRAFDTIEHCKLWLKLYNLGLSRKFLQLIISLYDNASMVISDGGSNSREIPISAGVLQGEILSPLLFSLYVSDIVDYFIAHNSKGVALNNIKDLHMILYADDMVLLSSTWISAQKKLNILKEYCDENSLKVNISKTFAMIFSKGGSSSDSKPLWYASHPIEYTKSFNYLGVLFSTSAKFSKCSEYFLARTVKANSTVLSLLKSCKSDDWQTKAHLYDSVSESVLLYLAEVWGPEYSHILERGQLGFLKLLLHLPKTTPDAFVRLETGRIHTQFKIFKKMLGWWQSLLEMSESRLPKICYTRLVELQHCTMPFNWVLTLRKYLFSIGSDLLWHAQCPKMVRDNYNSLLESFKNHLFSKDINSVLNSRYNVIYRNLCNFSVREIYFSYHIHINKLRLIAQLRLAYKKKGVVYLNRKKYTFISDNFCMFCSLNNSDDLIHFILGCPGFASLREKYLNKYISSFYSFNDKFIHLFSFSEPGDLDKLNDIYLYCVHTFKLRN</sequence>
<feature type="non-terminal residue" evidence="2">
    <location>
        <position position="1"/>
    </location>
</feature>
<dbReference type="InterPro" id="IPR036691">
    <property type="entry name" value="Endo/exonu/phosph_ase_sf"/>
</dbReference>
<dbReference type="GO" id="GO:0003964">
    <property type="term" value="F:RNA-directed DNA polymerase activity"/>
    <property type="evidence" value="ECO:0007669"/>
    <property type="project" value="UniProtKB-KW"/>
</dbReference>
<organism evidence="2">
    <name type="scientific">Triatoma infestans</name>
    <name type="common">Assassin bug</name>
    <dbReference type="NCBI Taxonomy" id="30076"/>
    <lineage>
        <taxon>Eukaryota</taxon>
        <taxon>Metazoa</taxon>
        <taxon>Ecdysozoa</taxon>
        <taxon>Arthropoda</taxon>
        <taxon>Hexapoda</taxon>
        <taxon>Insecta</taxon>
        <taxon>Pterygota</taxon>
        <taxon>Neoptera</taxon>
        <taxon>Paraneoptera</taxon>
        <taxon>Hemiptera</taxon>
        <taxon>Heteroptera</taxon>
        <taxon>Panheteroptera</taxon>
        <taxon>Cimicomorpha</taxon>
        <taxon>Reduviidae</taxon>
        <taxon>Triatominae</taxon>
        <taxon>Triatoma</taxon>
    </lineage>
</organism>
<dbReference type="CDD" id="cd01650">
    <property type="entry name" value="RT_nLTR_like"/>
    <property type="match status" value="1"/>
</dbReference>